<organism evidence="2 3">
    <name type="scientific">Ancylostoma ceylanicum</name>
    <dbReference type="NCBI Taxonomy" id="53326"/>
    <lineage>
        <taxon>Eukaryota</taxon>
        <taxon>Metazoa</taxon>
        <taxon>Ecdysozoa</taxon>
        <taxon>Nematoda</taxon>
        <taxon>Chromadorea</taxon>
        <taxon>Rhabditida</taxon>
        <taxon>Rhabditina</taxon>
        <taxon>Rhabditomorpha</taxon>
        <taxon>Strongyloidea</taxon>
        <taxon>Ancylostomatidae</taxon>
        <taxon>Ancylostomatinae</taxon>
        <taxon>Ancylostoma</taxon>
    </lineage>
</organism>
<accession>A0A016WE84</accession>
<dbReference type="AlphaFoldDB" id="A0A016WE84"/>
<proteinExistence type="predicted"/>
<dbReference type="Proteomes" id="UP000024635">
    <property type="component" value="Unassembled WGS sequence"/>
</dbReference>
<reference evidence="3" key="1">
    <citation type="journal article" date="2015" name="Nat. Genet.">
        <title>The genome and transcriptome of the zoonotic hookworm Ancylostoma ceylanicum identify infection-specific gene families.</title>
        <authorList>
            <person name="Schwarz E.M."/>
            <person name="Hu Y."/>
            <person name="Antoshechkin I."/>
            <person name="Miller M.M."/>
            <person name="Sternberg P.W."/>
            <person name="Aroian R.V."/>
        </authorList>
    </citation>
    <scope>NUCLEOTIDE SEQUENCE</scope>
    <source>
        <strain evidence="3">HY135</strain>
    </source>
</reference>
<comment type="caution">
    <text evidence="2">The sequence shown here is derived from an EMBL/GenBank/DDBJ whole genome shotgun (WGS) entry which is preliminary data.</text>
</comment>
<evidence type="ECO:0000256" key="1">
    <source>
        <dbReference type="SAM" id="MobiDB-lite"/>
    </source>
</evidence>
<evidence type="ECO:0000313" key="3">
    <source>
        <dbReference type="Proteomes" id="UP000024635"/>
    </source>
</evidence>
<gene>
    <name evidence="2" type="primary">Acey_s0740.g1966</name>
    <name evidence="2" type="ORF">Y032_0740g1966</name>
</gene>
<dbReference type="EMBL" id="JARK01000340">
    <property type="protein sequence ID" value="EYC38134.1"/>
    <property type="molecule type" value="Genomic_DNA"/>
</dbReference>
<sequence length="128" mass="13984">MSAALSFLDRYKPAAHLSKRARLSSDSATRTRSSRCGILGGAGTSWIAFRKSSLLGIRPSDADSTTLRWISRSSSSSELARSTSGVALRERERDGDLEPSEDDDDDVGLLDELIWNKKASVELPIRLT</sequence>
<name>A0A016WE84_9BILA</name>
<protein>
    <submittedName>
        <fullName evidence="2">Uncharacterized protein</fullName>
    </submittedName>
</protein>
<keyword evidence="3" id="KW-1185">Reference proteome</keyword>
<feature type="compositionally biased region" description="Low complexity" evidence="1">
    <location>
        <begin position="73"/>
        <end position="84"/>
    </location>
</feature>
<feature type="compositionally biased region" description="Acidic residues" evidence="1">
    <location>
        <begin position="97"/>
        <end position="106"/>
    </location>
</feature>
<evidence type="ECO:0000313" key="2">
    <source>
        <dbReference type="EMBL" id="EYC38134.1"/>
    </source>
</evidence>
<feature type="region of interest" description="Disordered" evidence="1">
    <location>
        <begin position="73"/>
        <end position="106"/>
    </location>
</feature>